<comment type="caution">
    <text evidence="2">The sequence shown here is derived from an EMBL/GenBank/DDBJ whole genome shotgun (WGS) entry which is preliminary data.</text>
</comment>
<sequence>MRKPDEGYLRYNIYKSYYLLHIKHTLESDKIAISRKKTFSRGNRPQYDSTTSSLTKQSRRVRAPAPAAAQGRDRPTASHNYAAALRETPDATQRTRVAAGHSPRFNFQLLASHCNE</sequence>
<dbReference type="AlphaFoldDB" id="A0A4C1VCT7"/>
<reference evidence="2 3" key="1">
    <citation type="journal article" date="2019" name="Commun. Biol.">
        <title>The bagworm genome reveals a unique fibroin gene that provides high tensile strength.</title>
        <authorList>
            <person name="Kono N."/>
            <person name="Nakamura H."/>
            <person name="Ohtoshi R."/>
            <person name="Tomita M."/>
            <person name="Numata K."/>
            <person name="Arakawa K."/>
        </authorList>
    </citation>
    <scope>NUCLEOTIDE SEQUENCE [LARGE SCALE GENOMIC DNA]</scope>
</reference>
<gene>
    <name evidence="2" type="ORF">EVAR_34339_1</name>
</gene>
<name>A0A4C1VCT7_EUMVA</name>
<feature type="compositionally biased region" description="Polar residues" evidence="1">
    <location>
        <begin position="40"/>
        <end position="56"/>
    </location>
</feature>
<proteinExistence type="predicted"/>
<protein>
    <submittedName>
        <fullName evidence="2">Uncharacterized protein</fullName>
    </submittedName>
</protein>
<dbReference type="EMBL" id="BGZK01000320">
    <property type="protein sequence ID" value="GBP36596.1"/>
    <property type="molecule type" value="Genomic_DNA"/>
</dbReference>
<evidence type="ECO:0000313" key="3">
    <source>
        <dbReference type="Proteomes" id="UP000299102"/>
    </source>
</evidence>
<accession>A0A4C1VCT7</accession>
<evidence type="ECO:0000256" key="1">
    <source>
        <dbReference type="SAM" id="MobiDB-lite"/>
    </source>
</evidence>
<feature type="region of interest" description="Disordered" evidence="1">
    <location>
        <begin position="37"/>
        <end position="92"/>
    </location>
</feature>
<organism evidence="2 3">
    <name type="scientific">Eumeta variegata</name>
    <name type="common">Bagworm moth</name>
    <name type="synonym">Eumeta japonica</name>
    <dbReference type="NCBI Taxonomy" id="151549"/>
    <lineage>
        <taxon>Eukaryota</taxon>
        <taxon>Metazoa</taxon>
        <taxon>Ecdysozoa</taxon>
        <taxon>Arthropoda</taxon>
        <taxon>Hexapoda</taxon>
        <taxon>Insecta</taxon>
        <taxon>Pterygota</taxon>
        <taxon>Neoptera</taxon>
        <taxon>Endopterygota</taxon>
        <taxon>Lepidoptera</taxon>
        <taxon>Glossata</taxon>
        <taxon>Ditrysia</taxon>
        <taxon>Tineoidea</taxon>
        <taxon>Psychidae</taxon>
        <taxon>Oiketicinae</taxon>
        <taxon>Eumeta</taxon>
    </lineage>
</organism>
<evidence type="ECO:0000313" key="2">
    <source>
        <dbReference type="EMBL" id="GBP36596.1"/>
    </source>
</evidence>
<keyword evidence="3" id="KW-1185">Reference proteome</keyword>
<dbReference type="Proteomes" id="UP000299102">
    <property type="component" value="Unassembled WGS sequence"/>
</dbReference>